<reference evidence="7 8" key="1">
    <citation type="journal article" date="2024" name="bioRxiv">
        <title>A reference genome for Trichogramma kaykai: A tiny desert-dwelling parasitoid wasp with competing sex-ratio distorters.</title>
        <authorList>
            <person name="Culotta J."/>
            <person name="Lindsey A.R."/>
        </authorList>
    </citation>
    <scope>NUCLEOTIDE SEQUENCE [LARGE SCALE GENOMIC DNA]</scope>
    <source>
        <strain evidence="7 8">KSX58</strain>
    </source>
</reference>
<dbReference type="PRINTS" id="PR00259">
    <property type="entry name" value="TMFOUR"/>
</dbReference>
<comment type="subcellular location">
    <subcellularLocation>
        <location evidence="1 6">Membrane</location>
        <topology evidence="1 6">Multi-pass membrane protein</topology>
    </subcellularLocation>
</comment>
<dbReference type="PROSITE" id="PS51257">
    <property type="entry name" value="PROKAR_LIPOPROTEIN"/>
    <property type="match status" value="1"/>
</dbReference>
<dbReference type="Gene3D" id="1.10.1450.10">
    <property type="entry name" value="Tetraspanin"/>
    <property type="match status" value="1"/>
</dbReference>
<feature type="transmembrane region" description="Helical" evidence="6">
    <location>
        <begin position="58"/>
        <end position="80"/>
    </location>
</feature>
<feature type="transmembrane region" description="Helical" evidence="6">
    <location>
        <begin position="87"/>
        <end position="110"/>
    </location>
</feature>
<evidence type="ECO:0000313" key="8">
    <source>
        <dbReference type="Proteomes" id="UP001627154"/>
    </source>
</evidence>
<dbReference type="InterPro" id="IPR008952">
    <property type="entry name" value="Tetraspanin_EC2_sf"/>
</dbReference>
<dbReference type="PANTHER" id="PTHR19282:SF478">
    <property type="entry name" value="TETRASPANIN"/>
    <property type="match status" value="1"/>
</dbReference>
<dbReference type="InterPro" id="IPR018499">
    <property type="entry name" value="Tetraspanin/Peripherin"/>
</dbReference>
<dbReference type="InterPro" id="IPR000301">
    <property type="entry name" value="Tetraspanin_animals"/>
</dbReference>
<comment type="similarity">
    <text evidence="2 6">Belongs to the tetraspanin (TM4SF) family.</text>
</comment>
<dbReference type="PIRSF" id="PIRSF002419">
    <property type="entry name" value="Tetraspanin"/>
    <property type="match status" value="1"/>
</dbReference>
<accession>A0ABD2XRV6</accession>
<proteinExistence type="inferred from homology"/>
<dbReference type="SUPFAM" id="SSF48652">
    <property type="entry name" value="Tetraspanin"/>
    <property type="match status" value="1"/>
</dbReference>
<keyword evidence="4 6" id="KW-1133">Transmembrane helix</keyword>
<dbReference type="EMBL" id="JBJJXI010000002">
    <property type="protein sequence ID" value="KAL3407942.1"/>
    <property type="molecule type" value="Genomic_DNA"/>
</dbReference>
<feature type="transmembrane region" description="Helical" evidence="6">
    <location>
        <begin position="12"/>
        <end position="34"/>
    </location>
</feature>
<evidence type="ECO:0000256" key="1">
    <source>
        <dbReference type="ARBA" id="ARBA00004141"/>
    </source>
</evidence>
<protein>
    <recommendedName>
        <fullName evidence="6">Tetraspanin</fullName>
    </recommendedName>
</protein>
<name>A0ABD2XRV6_9HYME</name>
<sequence length="266" mass="30755">MGRTGYTCIRHVFCSLNVLIWLCACGMLGAGLWMRLNYPYEHGYGTLVPQYPYASSDIVVLAIGCLTFLVAFFGCCGAWFQSRCLLITYFSLVILVFLAEFMLGSLAFIFKDQVGITMKEQLYNGIQEHYSDENVHESGTFANFWDYIQSTFQCCGVDKYNDWYNIKAWPREERVPDSCCRVRERYCGKQYENDDRQLNWYQDGCSAAIQMWLVQRLHFVGSVGLAIGFVQLFGLIASMILFCTLRERRASGNEVKLCRFWMRNTD</sequence>
<dbReference type="PANTHER" id="PTHR19282">
    <property type="entry name" value="TETRASPANIN"/>
    <property type="match status" value="1"/>
</dbReference>
<evidence type="ECO:0000256" key="5">
    <source>
        <dbReference type="ARBA" id="ARBA00023136"/>
    </source>
</evidence>
<evidence type="ECO:0000256" key="4">
    <source>
        <dbReference type="ARBA" id="ARBA00022989"/>
    </source>
</evidence>
<dbReference type="Proteomes" id="UP001627154">
    <property type="component" value="Unassembled WGS sequence"/>
</dbReference>
<evidence type="ECO:0000256" key="6">
    <source>
        <dbReference type="RuleBase" id="RU361218"/>
    </source>
</evidence>
<gene>
    <name evidence="7" type="ORF">TKK_000171</name>
</gene>
<dbReference type="AlphaFoldDB" id="A0ABD2XRV6"/>
<dbReference type="GO" id="GO:0016020">
    <property type="term" value="C:membrane"/>
    <property type="evidence" value="ECO:0007669"/>
    <property type="project" value="UniProtKB-SubCell"/>
</dbReference>
<evidence type="ECO:0000256" key="3">
    <source>
        <dbReference type="ARBA" id="ARBA00022692"/>
    </source>
</evidence>
<keyword evidence="3 6" id="KW-0812">Transmembrane</keyword>
<evidence type="ECO:0000313" key="7">
    <source>
        <dbReference type="EMBL" id="KAL3407942.1"/>
    </source>
</evidence>
<comment type="caution">
    <text evidence="7">The sequence shown here is derived from an EMBL/GenBank/DDBJ whole genome shotgun (WGS) entry which is preliminary data.</text>
</comment>
<dbReference type="Pfam" id="PF00335">
    <property type="entry name" value="Tetraspanin"/>
    <property type="match status" value="1"/>
</dbReference>
<feature type="transmembrane region" description="Helical" evidence="6">
    <location>
        <begin position="219"/>
        <end position="242"/>
    </location>
</feature>
<keyword evidence="8" id="KW-1185">Reference proteome</keyword>
<keyword evidence="5 6" id="KW-0472">Membrane</keyword>
<evidence type="ECO:0000256" key="2">
    <source>
        <dbReference type="ARBA" id="ARBA00006840"/>
    </source>
</evidence>
<organism evidence="7 8">
    <name type="scientific">Trichogramma kaykai</name>
    <dbReference type="NCBI Taxonomy" id="54128"/>
    <lineage>
        <taxon>Eukaryota</taxon>
        <taxon>Metazoa</taxon>
        <taxon>Ecdysozoa</taxon>
        <taxon>Arthropoda</taxon>
        <taxon>Hexapoda</taxon>
        <taxon>Insecta</taxon>
        <taxon>Pterygota</taxon>
        <taxon>Neoptera</taxon>
        <taxon>Endopterygota</taxon>
        <taxon>Hymenoptera</taxon>
        <taxon>Apocrita</taxon>
        <taxon>Proctotrupomorpha</taxon>
        <taxon>Chalcidoidea</taxon>
        <taxon>Trichogrammatidae</taxon>
        <taxon>Trichogramma</taxon>
    </lineage>
</organism>